<dbReference type="InterPro" id="IPR039774">
    <property type="entry name" value="Sin3-like"/>
</dbReference>
<evidence type="ECO:0000256" key="4">
    <source>
        <dbReference type="ARBA" id="ARBA00022771"/>
    </source>
</evidence>
<organism evidence="13 14">
    <name type="scientific">Pelagomonas calceolata</name>
    <dbReference type="NCBI Taxonomy" id="35677"/>
    <lineage>
        <taxon>Eukaryota</taxon>
        <taxon>Sar</taxon>
        <taxon>Stramenopiles</taxon>
        <taxon>Ochrophyta</taxon>
        <taxon>Pelagophyceae</taxon>
        <taxon>Pelagomonadales</taxon>
        <taxon>Pelagomonadaceae</taxon>
        <taxon>Pelagomonas</taxon>
    </lineage>
</organism>
<dbReference type="Gene3D" id="1.20.1160.11">
    <property type="entry name" value="Paired amphipathic helix"/>
    <property type="match status" value="1"/>
</dbReference>
<evidence type="ECO:0000313" key="13">
    <source>
        <dbReference type="EMBL" id="CAH0364056.1"/>
    </source>
</evidence>
<dbReference type="EMBL" id="CAKKNE010000001">
    <property type="protein sequence ID" value="CAH0364056.1"/>
    <property type="molecule type" value="Genomic_DNA"/>
</dbReference>
<dbReference type="FunFam" id="1.20.1160.11:FF:000001">
    <property type="entry name" value="Paired amphipathic helix protein Sin3"/>
    <property type="match status" value="1"/>
</dbReference>
<feature type="region of interest" description="Disordered" evidence="11">
    <location>
        <begin position="358"/>
        <end position="396"/>
    </location>
</feature>
<dbReference type="InterPro" id="IPR000232">
    <property type="entry name" value="HSF_DNA-bd"/>
</dbReference>
<evidence type="ECO:0000256" key="5">
    <source>
        <dbReference type="ARBA" id="ARBA00022833"/>
    </source>
</evidence>
<feature type="region of interest" description="Disordered" evidence="11">
    <location>
        <begin position="183"/>
        <end position="275"/>
    </location>
</feature>
<feature type="compositionally biased region" description="Pro residues" evidence="11">
    <location>
        <begin position="81"/>
        <end position="102"/>
    </location>
</feature>
<accession>A0A8J2S6L0</accession>
<feature type="compositionally biased region" description="Pro residues" evidence="11">
    <location>
        <begin position="252"/>
        <end position="273"/>
    </location>
</feature>
<feature type="region of interest" description="Disordered" evidence="11">
    <location>
        <begin position="422"/>
        <end position="505"/>
    </location>
</feature>
<dbReference type="Pfam" id="PF02671">
    <property type="entry name" value="PAH"/>
    <property type="match status" value="1"/>
</dbReference>
<feature type="region of interest" description="Disordered" evidence="11">
    <location>
        <begin position="78"/>
        <end position="160"/>
    </location>
</feature>
<comment type="similarity">
    <text evidence="10">Belongs to the HSF family.</text>
</comment>
<dbReference type="InterPro" id="IPR036388">
    <property type="entry name" value="WH-like_DNA-bd_sf"/>
</dbReference>
<dbReference type="GO" id="GO:0000118">
    <property type="term" value="C:histone deacetylase complex"/>
    <property type="evidence" value="ECO:0007669"/>
    <property type="project" value="TreeGrafter"/>
</dbReference>
<dbReference type="OrthoDB" id="10265969at2759"/>
<dbReference type="PANTHER" id="PTHR12346:SF0">
    <property type="entry name" value="SIN3A, ISOFORM G"/>
    <property type="match status" value="1"/>
</dbReference>
<dbReference type="GO" id="GO:0003714">
    <property type="term" value="F:transcription corepressor activity"/>
    <property type="evidence" value="ECO:0007669"/>
    <property type="project" value="InterPro"/>
</dbReference>
<dbReference type="InterPro" id="IPR036443">
    <property type="entry name" value="Znf_RanBP2_sf"/>
</dbReference>
<keyword evidence="2" id="KW-0678">Repressor</keyword>
<dbReference type="SUPFAM" id="SSF47762">
    <property type="entry name" value="PAH2 domain"/>
    <property type="match status" value="1"/>
</dbReference>
<keyword evidence="14" id="KW-1185">Reference proteome</keyword>
<dbReference type="PROSITE" id="PS01358">
    <property type="entry name" value="ZF_RANBP2_1"/>
    <property type="match status" value="1"/>
</dbReference>
<sequence>MASADAAARDAWVADHVSGEERRRFVCRQADAIGDFQAIATLEDLDAFTGFQSWSPIARARFLRGWRRLRGEAVPSLAPAAVPPSPAAVPPPAPAAVPPPAPAAARQSPVVAEQTRPPPAAPPSPLAAPATAAPPARPPQPPDEHVNDDDDDSGETAPKWACPACTFLNKDHYAACDVCQETRPASPVAPATPSPKLPAKRRQECIDEGPRSTPAAKRARTKGKAAKATRAPPATPARAAATALHAAAATPAVPPPPAPPVPSPAPAPAPPAPADTVHSLSYLDQVKAEFGDKPEIYNEFLEIMKSCTSQQTDMPGVIRRVSTLFQGYGELLHGFNTFLSEEDKIEVPDHLREQVRGQVNAEPRGQTGRGQQQAPRPRFPNTFPANTPPSDRSRAYGDWAQFADPLSDKIYYYNVKTGVRSPTWPVDDDVPMAGPPADDRGPSDDAPRRSGRKPKRSYTNWADKDDASPAVAPKKPAAKKPARRRAAVSPGPAPKPKRKYKPRPEKPIPFLVKLVQLIRDEPDVISWTREGTIVIPDPAKLESKLPSYFRHQHYSSFQRQLNTFGFNKQHKSASPLNSVYVRVKGEQLANVDVDQLLRLRPVLE</sequence>
<evidence type="ECO:0000256" key="3">
    <source>
        <dbReference type="ARBA" id="ARBA00022723"/>
    </source>
</evidence>
<comment type="subcellular location">
    <subcellularLocation>
        <location evidence="1 9">Nucleus</location>
    </subcellularLocation>
</comment>
<reference evidence="13" key="1">
    <citation type="submission" date="2021-11" db="EMBL/GenBank/DDBJ databases">
        <authorList>
            <consortium name="Genoscope - CEA"/>
            <person name="William W."/>
        </authorList>
    </citation>
    <scope>NUCLEOTIDE SEQUENCE</scope>
</reference>
<dbReference type="Gene3D" id="2.30.30.380">
    <property type="entry name" value="Zn-finger domain of Sec23/24"/>
    <property type="match status" value="1"/>
</dbReference>
<evidence type="ECO:0000256" key="11">
    <source>
        <dbReference type="SAM" id="MobiDB-lite"/>
    </source>
</evidence>
<dbReference type="Proteomes" id="UP000789595">
    <property type="component" value="Unassembled WGS sequence"/>
</dbReference>
<evidence type="ECO:0000259" key="12">
    <source>
        <dbReference type="PROSITE" id="PS50199"/>
    </source>
</evidence>
<evidence type="ECO:0000256" key="7">
    <source>
        <dbReference type="ARBA" id="ARBA00023242"/>
    </source>
</evidence>
<feature type="compositionally biased region" description="Basic and acidic residues" evidence="11">
    <location>
        <begin position="437"/>
        <end position="448"/>
    </location>
</feature>
<dbReference type="GO" id="GO:0000122">
    <property type="term" value="P:negative regulation of transcription by RNA polymerase II"/>
    <property type="evidence" value="ECO:0007669"/>
    <property type="project" value="TreeGrafter"/>
</dbReference>
<dbReference type="AlphaFoldDB" id="A0A8J2S6L0"/>
<evidence type="ECO:0000256" key="6">
    <source>
        <dbReference type="ARBA" id="ARBA00023125"/>
    </source>
</evidence>
<protein>
    <recommendedName>
        <fullName evidence="12">RanBP2-type domain-containing protein</fullName>
    </recommendedName>
</protein>
<evidence type="ECO:0000313" key="14">
    <source>
        <dbReference type="Proteomes" id="UP000789595"/>
    </source>
</evidence>
<dbReference type="GO" id="GO:0000785">
    <property type="term" value="C:chromatin"/>
    <property type="evidence" value="ECO:0007669"/>
    <property type="project" value="TreeGrafter"/>
</dbReference>
<dbReference type="SUPFAM" id="SSF90209">
    <property type="entry name" value="Ran binding protein zinc finger-like"/>
    <property type="match status" value="1"/>
</dbReference>
<dbReference type="SMART" id="SM00415">
    <property type="entry name" value="HSF"/>
    <property type="match status" value="1"/>
</dbReference>
<gene>
    <name evidence="13" type="ORF">PECAL_1P04050</name>
</gene>
<dbReference type="PANTHER" id="PTHR12346">
    <property type="entry name" value="SIN3B-RELATED"/>
    <property type="match status" value="1"/>
</dbReference>
<evidence type="ECO:0000256" key="9">
    <source>
        <dbReference type="PROSITE-ProRule" id="PRU00810"/>
    </source>
</evidence>
<dbReference type="GO" id="GO:0043565">
    <property type="term" value="F:sequence-specific DNA binding"/>
    <property type="evidence" value="ECO:0007669"/>
    <property type="project" value="InterPro"/>
</dbReference>
<keyword evidence="6" id="KW-0238">DNA-binding</keyword>
<feature type="compositionally biased region" description="Low complexity" evidence="11">
    <location>
        <begin position="103"/>
        <end position="112"/>
    </location>
</feature>
<evidence type="ECO:0000256" key="1">
    <source>
        <dbReference type="ARBA" id="ARBA00004123"/>
    </source>
</evidence>
<feature type="compositionally biased region" description="Basic residues" evidence="11">
    <location>
        <begin position="217"/>
        <end position="227"/>
    </location>
</feature>
<keyword evidence="4 8" id="KW-0863">Zinc-finger</keyword>
<dbReference type="PROSITE" id="PS50199">
    <property type="entry name" value="ZF_RANBP2_2"/>
    <property type="match status" value="1"/>
</dbReference>
<proteinExistence type="inferred from homology"/>
<dbReference type="Pfam" id="PF00447">
    <property type="entry name" value="HSF_DNA-bind"/>
    <property type="match status" value="1"/>
</dbReference>
<name>A0A8J2S6L0_9STRA</name>
<dbReference type="InterPro" id="IPR036390">
    <property type="entry name" value="WH_DNA-bd_sf"/>
</dbReference>
<dbReference type="InterPro" id="IPR003822">
    <property type="entry name" value="PAH"/>
</dbReference>
<dbReference type="InterPro" id="IPR036600">
    <property type="entry name" value="PAH_sf"/>
</dbReference>
<keyword evidence="5" id="KW-0862">Zinc</keyword>
<feature type="compositionally biased region" description="Pro residues" evidence="11">
    <location>
        <begin position="116"/>
        <end position="126"/>
    </location>
</feature>
<evidence type="ECO:0000256" key="8">
    <source>
        <dbReference type="PROSITE-ProRule" id="PRU00322"/>
    </source>
</evidence>
<feature type="compositionally biased region" description="Basic and acidic residues" evidence="11">
    <location>
        <begin position="201"/>
        <end position="210"/>
    </location>
</feature>
<keyword evidence="3" id="KW-0479">Metal-binding</keyword>
<dbReference type="GO" id="GO:0008270">
    <property type="term" value="F:zinc ion binding"/>
    <property type="evidence" value="ECO:0007669"/>
    <property type="project" value="UniProtKB-KW"/>
</dbReference>
<feature type="compositionally biased region" description="Low complexity" evidence="11">
    <location>
        <begin position="228"/>
        <end position="251"/>
    </location>
</feature>
<feature type="compositionally biased region" description="Basic residues" evidence="11">
    <location>
        <begin position="476"/>
        <end position="486"/>
    </location>
</feature>
<comment type="caution">
    <text evidence="13">The sequence shown here is derived from an EMBL/GenBank/DDBJ whole genome shotgun (WGS) entry which is preliminary data.</text>
</comment>
<evidence type="ECO:0000256" key="2">
    <source>
        <dbReference type="ARBA" id="ARBA00022491"/>
    </source>
</evidence>
<feature type="domain" description="RanBP2-type" evidence="12">
    <location>
        <begin position="152"/>
        <end position="185"/>
    </location>
</feature>
<dbReference type="PROSITE" id="PS51477">
    <property type="entry name" value="PAH"/>
    <property type="match status" value="1"/>
</dbReference>
<keyword evidence="7 9" id="KW-0539">Nucleus</keyword>
<dbReference type="SUPFAM" id="SSF46785">
    <property type="entry name" value="Winged helix' DNA-binding domain"/>
    <property type="match status" value="1"/>
</dbReference>
<dbReference type="Gene3D" id="1.10.10.10">
    <property type="entry name" value="Winged helix-like DNA-binding domain superfamily/Winged helix DNA-binding domain"/>
    <property type="match status" value="1"/>
</dbReference>
<evidence type="ECO:0000256" key="10">
    <source>
        <dbReference type="RuleBase" id="RU004020"/>
    </source>
</evidence>
<dbReference type="GO" id="GO:0003700">
    <property type="term" value="F:DNA-binding transcription factor activity"/>
    <property type="evidence" value="ECO:0007669"/>
    <property type="project" value="InterPro"/>
</dbReference>
<dbReference type="InterPro" id="IPR001876">
    <property type="entry name" value="Znf_RanBP2"/>
</dbReference>